<evidence type="ECO:0000256" key="4">
    <source>
        <dbReference type="ARBA" id="ARBA00022989"/>
    </source>
</evidence>
<feature type="transmembrane region" description="Helical" evidence="6">
    <location>
        <begin position="113"/>
        <end position="134"/>
    </location>
</feature>
<accession>A0A4Q1SDP0</accession>
<evidence type="ECO:0000256" key="6">
    <source>
        <dbReference type="HAMAP-Rule" id="MF_01844"/>
    </source>
</evidence>
<comment type="subcellular location">
    <subcellularLocation>
        <location evidence="1">Cell inner membrane</location>
        <topology evidence="1">Multi-pass membrane protein</topology>
    </subcellularLocation>
    <subcellularLocation>
        <location evidence="6">Cell membrane</location>
        <topology evidence="6">Multi-pass membrane protein</topology>
    </subcellularLocation>
</comment>
<dbReference type="AlphaFoldDB" id="A0A4Q1SDP0"/>
<dbReference type="InterPro" id="IPR004670">
    <property type="entry name" value="NhaA"/>
</dbReference>
<keyword evidence="2 6" id="KW-1003">Cell membrane</keyword>
<dbReference type="RefSeq" id="WP_129208406.1">
    <property type="nucleotide sequence ID" value="NZ_BMGU01000003.1"/>
</dbReference>
<feature type="transmembrane region" description="Helical" evidence="6">
    <location>
        <begin position="421"/>
        <end position="437"/>
    </location>
</feature>
<dbReference type="HAMAP" id="MF_01844">
    <property type="entry name" value="NhaA"/>
    <property type="match status" value="1"/>
</dbReference>
<dbReference type="Proteomes" id="UP000290253">
    <property type="component" value="Unassembled WGS sequence"/>
</dbReference>
<feature type="transmembrane region" description="Helical" evidence="6">
    <location>
        <begin position="171"/>
        <end position="193"/>
    </location>
</feature>
<dbReference type="GO" id="GO:0006885">
    <property type="term" value="P:regulation of pH"/>
    <property type="evidence" value="ECO:0007669"/>
    <property type="project" value="UniProtKB-UniRule"/>
</dbReference>
<evidence type="ECO:0000256" key="3">
    <source>
        <dbReference type="ARBA" id="ARBA00022692"/>
    </source>
</evidence>
<feature type="transmembrane region" description="Helical" evidence="6">
    <location>
        <begin position="316"/>
        <end position="336"/>
    </location>
</feature>
<keyword evidence="5 6" id="KW-0472">Membrane</keyword>
<evidence type="ECO:0000313" key="7">
    <source>
        <dbReference type="EMBL" id="RXS95223.1"/>
    </source>
</evidence>
<keyword evidence="6" id="KW-0915">Sodium</keyword>
<dbReference type="EMBL" id="SDMK01000002">
    <property type="protein sequence ID" value="RXS95223.1"/>
    <property type="molecule type" value="Genomic_DNA"/>
</dbReference>
<feature type="transmembrane region" description="Helical" evidence="6">
    <location>
        <begin position="387"/>
        <end position="409"/>
    </location>
</feature>
<gene>
    <name evidence="6 7" type="primary">nhaA</name>
    <name evidence="7" type="ORF">ESZ00_11510</name>
</gene>
<comment type="catalytic activity">
    <reaction evidence="6">
        <text>Na(+)(in) + 2 H(+)(out) = Na(+)(out) + 2 H(+)(in)</text>
        <dbReference type="Rhea" id="RHEA:29251"/>
        <dbReference type="ChEBI" id="CHEBI:15378"/>
        <dbReference type="ChEBI" id="CHEBI:29101"/>
    </reaction>
</comment>
<comment type="caution">
    <text evidence="7">The sequence shown here is derived from an EMBL/GenBank/DDBJ whole genome shotgun (WGS) entry which is preliminary data.</text>
</comment>
<proteinExistence type="inferred from homology"/>
<keyword evidence="4 6" id="KW-1133">Transmembrane helix</keyword>
<name>A0A4Q1SDP0_9BACT</name>
<feature type="transmembrane region" description="Helical" evidence="6">
    <location>
        <begin position="74"/>
        <end position="93"/>
    </location>
</feature>
<feature type="transmembrane region" description="Helical" evidence="6">
    <location>
        <begin position="200"/>
        <end position="218"/>
    </location>
</feature>
<feature type="transmembrane region" description="Helical" evidence="6">
    <location>
        <begin position="32"/>
        <end position="53"/>
    </location>
</feature>
<comment type="similarity">
    <text evidence="6">Belongs to the NhaA Na(+)/H(+) (TC 2.A.33) antiporter family.</text>
</comment>
<dbReference type="PANTHER" id="PTHR30341:SF0">
    <property type="entry name" value="NA(+)_H(+) ANTIPORTER NHAA"/>
    <property type="match status" value="1"/>
</dbReference>
<dbReference type="InterPro" id="IPR023171">
    <property type="entry name" value="Na/H_antiporter_dom_sf"/>
</dbReference>
<dbReference type="NCBIfam" id="TIGR00773">
    <property type="entry name" value="NhaA"/>
    <property type="match status" value="1"/>
</dbReference>
<sequence>MAVPERTLGALKLHVRESLIARTVQLPIQTFIHTQGVSSAFLLAAAVIALAWANSPWREAYFHAWHIEVSLSGLKLPIHAWINDAMMALFFFLVGMEIKQELVSGELRDLRRAALPVCGGLGGMIAPALIFALLNHGRPGAHGWGVPMATDIAFSLGVLTLIKGVPPELKIFLLSLAIADDIGAIGVIAIFYTSHLHLESLLIAALILVVILLCRRIGLGRQILYAALGFAFWLAVLRSGIHATIAGVILGFLMPVKAGISSADFSEIGSEMMTDLRSAQSSGDTARVHRILGAMEYLLTKTEAPADRITRKLHDWIAFLVLPLFALSNAGVTFSLSTLGTILHSSICWGVLLGLIVGKPLGILSVSWLATRAGLARLPASISWTQIAGVGVLAGIGFTVSLFISALAFDDPLQLDAAKTAILLASLIAGIVGFFLLKRAVPSDNPTSSTH</sequence>
<keyword evidence="6" id="KW-0406">Ion transport</keyword>
<evidence type="ECO:0000256" key="5">
    <source>
        <dbReference type="ARBA" id="ARBA00023136"/>
    </source>
</evidence>
<keyword evidence="6" id="KW-0813">Transport</keyword>
<keyword evidence="6" id="KW-0050">Antiport</keyword>
<feature type="transmembrane region" description="Helical" evidence="6">
    <location>
        <begin position="230"/>
        <end position="253"/>
    </location>
</feature>
<protein>
    <recommendedName>
        <fullName evidence="6">Na(+)/H(+) antiporter NhaA</fullName>
    </recommendedName>
    <alternativeName>
        <fullName evidence="6">Sodium/proton antiporter NhaA</fullName>
    </alternativeName>
</protein>
<evidence type="ECO:0000313" key="8">
    <source>
        <dbReference type="Proteomes" id="UP000290253"/>
    </source>
</evidence>
<comment type="function">
    <text evidence="6">Na(+)/H(+) antiporter that extrudes sodium in exchange for external protons.</text>
</comment>
<organism evidence="7 8">
    <name type="scientific">Silvibacterium dinghuense</name>
    <dbReference type="NCBI Taxonomy" id="1560006"/>
    <lineage>
        <taxon>Bacteria</taxon>
        <taxon>Pseudomonadati</taxon>
        <taxon>Acidobacteriota</taxon>
        <taxon>Terriglobia</taxon>
        <taxon>Terriglobales</taxon>
        <taxon>Acidobacteriaceae</taxon>
        <taxon>Silvibacterium</taxon>
    </lineage>
</organism>
<evidence type="ECO:0000256" key="2">
    <source>
        <dbReference type="ARBA" id="ARBA00022475"/>
    </source>
</evidence>
<evidence type="ECO:0000256" key="1">
    <source>
        <dbReference type="ARBA" id="ARBA00004429"/>
    </source>
</evidence>
<dbReference type="PANTHER" id="PTHR30341">
    <property type="entry name" value="SODIUM ION/PROTON ANTIPORTER NHAA-RELATED"/>
    <property type="match status" value="1"/>
</dbReference>
<dbReference type="Gene3D" id="1.20.1530.10">
    <property type="entry name" value="Na+/H+ antiporter like domain"/>
    <property type="match status" value="1"/>
</dbReference>
<dbReference type="GO" id="GO:0015385">
    <property type="term" value="F:sodium:proton antiporter activity"/>
    <property type="evidence" value="ECO:0007669"/>
    <property type="project" value="UniProtKB-UniRule"/>
</dbReference>
<keyword evidence="8" id="KW-1185">Reference proteome</keyword>
<dbReference type="Pfam" id="PF06965">
    <property type="entry name" value="Na_H_antiport_1"/>
    <property type="match status" value="1"/>
</dbReference>
<feature type="transmembrane region" description="Helical" evidence="6">
    <location>
        <begin position="342"/>
        <end position="366"/>
    </location>
</feature>
<reference evidence="7 8" key="1">
    <citation type="journal article" date="2016" name="Int. J. Syst. Evol. Microbiol.">
        <title>Acidipila dinghuensis sp. nov., an acidobacterium isolated from forest soil.</title>
        <authorList>
            <person name="Jiang Y.W."/>
            <person name="Wang J."/>
            <person name="Chen M.H."/>
            <person name="Lv Y.Y."/>
            <person name="Qiu L.H."/>
        </authorList>
    </citation>
    <scope>NUCLEOTIDE SEQUENCE [LARGE SCALE GENOMIC DNA]</scope>
    <source>
        <strain evidence="7 8">DHOF10</strain>
    </source>
</reference>
<dbReference type="OrthoDB" id="9808135at2"/>
<keyword evidence="3 6" id="KW-0812">Transmembrane</keyword>
<keyword evidence="6" id="KW-0739">Sodium transport</keyword>
<dbReference type="GO" id="GO:0005886">
    <property type="term" value="C:plasma membrane"/>
    <property type="evidence" value="ECO:0007669"/>
    <property type="project" value="UniProtKB-SubCell"/>
</dbReference>